<evidence type="ECO:0000256" key="4">
    <source>
        <dbReference type="ARBA" id="ARBA00023002"/>
    </source>
</evidence>
<keyword evidence="5" id="KW-0472">Membrane</keyword>
<dbReference type="KEGG" id="ela:UCREL1_1965"/>
<name>M7T361_EUTLA</name>
<dbReference type="InterPro" id="IPR050641">
    <property type="entry name" value="RIFMO-like"/>
</dbReference>
<keyword evidence="3" id="KW-0274">FAD</keyword>
<evidence type="ECO:0000256" key="2">
    <source>
        <dbReference type="ARBA" id="ARBA00022630"/>
    </source>
</evidence>
<dbReference type="eggNOG" id="KOG3855">
    <property type="taxonomic scope" value="Eukaryota"/>
</dbReference>
<dbReference type="SUPFAM" id="SSF51905">
    <property type="entry name" value="FAD/NAD(P)-binding domain"/>
    <property type="match status" value="1"/>
</dbReference>
<dbReference type="EMBL" id="KB705728">
    <property type="protein sequence ID" value="EMR71007.1"/>
    <property type="molecule type" value="Genomic_DNA"/>
</dbReference>
<keyword evidence="8" id="KW-1185">Reference proteome</keyword>
<keyword evidence="4" id="KW-0560">Oxidoreductase</keyword>
<organism evidence="7 8">
    <name type="scientific">Eutypa lata (strain UCR-EL1)</name>
    <name type="common">Grapevine dieback disease fungus</name>
    <name type="synonym">Eutypa armeniacae</name>
    <dbReference type="NCBI Taxonomy" id="1287681"/>
    <lineage>
        <taxon>Eukaryota</taxon>
        <taxon>Fungi</taxon>
        <taxon>Dikarya</taxon>
        <taxon>Ascomycota</taxon>
        <taxon>Pezizomycotina</taxon>
        <taxon>Sordariomycetes</taxon>
        <taxon>Xylariomycetidae</taxon>
        <taxon>Xylariales</taxon>
        <taxon>Diatrypaceae</taxon>
        <taxon>Eutypa</taxon>
    </lineage>
</organism>
<protein>
    <submittedName>
        <fullName evidence="7">Putative fad-binding monooxygenase protein</fullName>
    </submittedName>
</protein>
<evidence type="ECO:0000256" key="5">
    <source>
        <dbReference type="SAM" id="Phobius"/>
    </source>
</evidence>
<sequence>MAPTDPAVHPVVIIGGGAVGLVSSIYLSLRQVPHLLFERYPGTSIHPKACGYNPISVEIFRELGVEEEVLRQRAPIERGSRTAWYTGLGSGGREIYKREAWNANQGEYAAASTAEYVILPQIRLEPVLKRRAVELNPNGIFNNAEVLEISEDAGQDLVTVTVRHKDQTGGTDEKAYQARYVIAADGGRFSADKLGIPWCGERDIIAMISCHFRAPITTIHDPSVFISWLIKPELGGTIGTGYLYHVGPYSPSTPETEEWMFGFGARPDDPANFDKEKVMTRLRKSFGLPEDALKLEVISISEWKVHAIVAEHYRSKGGRVFLVGDAAHRVPPWGALGLNTGLQDAQNLIWKLDLALKSDQGQGEAGKRGSFDALLDTYEEERRPIAVRVATTSLQNLRKHGLEMDHALGIDINNEAATNVEAMQRYFDPVHPEHDQIKQAVLRAQDVMDSEFHALGAEVGWFYPSADIGGEGAATRHDGAFLENGEFDLLNYHPSTIPGHQLPHAWLRRDDQLLSTRDLVLKDKCVLLAWDANWREAEGEYVHVEIVGADSGSWKDVNGTWATVSGIDKQGAVLVRPDRIVGWRTQRTSEDGIVGLERIVQELLKKL</sequence>
<feature type="transmembrane region" description="Helical" evidence="5">
    <location>
        <begin position="6"/>
        <end position="29"/>
    </location>
</feature>
<dbReference type="HOGENOM" id="CLU_009665_14_0_1"/>
<dbReference type="Gene3D" id="3.40.30.120">
    <property type="match status" value="1"/>
</dbReference>
<dbReference type="Pfam" id="PF01494">
    <property type="entry name" value="FAD_binding_3"/>
    <property type="match status" value="1"/>
</dbReference>
<proteinExistence type="predicted"/>
<gene>
    <name evidence="7" type="ORF">UCREL1_1965</name>
</gene>
<dbReference type="PANTHER" id="PTHR43004">
    <property type="entry name" value="TRK SYSTEM POTASSIUM UPTAKE PROTEIN"/>
    <property type="match status" value="1"/>
</dbReference>
<dbReference type="InterPro" id="IPR036188">
    <property type="entry name" value="FAD/NAD-bd_sf"/>
</dbReference>
<dbReference type="GO" id="GO:0016709">
    <property type="term" value="F:oxidoreductase activity, acting on paired donors, with incorporation or reduction of molecular oxygen, NAD(P)H as one donor, and incorporation of one atom of oxygen"/>
    <property type="evidence" value="ECO:0007669"/>
    <property type="project" value="UniProtKB-ARBA"/>
</dbReference>
<keyword evidence="5" id="KW-1133">Transmembrane helix</keyword>
<dbReference type="OrthoDB" id="2690153at2759"/>
<evidence type="ECO:0000256" key="1">
    <source>
        <dbReference type="ARBA" id="ARBA00005179"/>
    </source>
</evidence>
<dbReference type="PRINTS" id="PR00420">
    <property type="entry name" value="RNGMNOXGNASE"/>
</dbReference>
<keyword evidence="2" id="KW-0285">Flavoprotein</keyword>
<evidence type="ECO:0000313" key="8">
    <source>
        <dbReference type="Proteomes" id="UP000012174"/>
    </source>
</evidence>
<reference evidence="8" key="1">
    <citation type="journal article" date="2013" name="Genome Announc.">
        <title>Draft genome sequence of the grapevine dieback fungus Eutypa lata UCR-EL1.</title>
        <authorList>
            <person name="Blanco-Ulate B."/>
            <person name="Rolshausen P.E."/>
            <person name="Cantu D."/>
        </authorList>
    </citation>
    <scope>NUCLEOTIDE SEQUENCE [LARGE SCALE GENOMIC DNA]</scope>
    <source>
        <strain evidence="8">UCR-EL1</strain>
    </source>
</reference>
<dbReference type="GO" id="GO:0071949">
    <property type="term" value="F:FAD binding"/>
    <property type="evidence" value="ECO:0007669"/>
    <property type="project" value="InterPro"/>
</dbReference>
<dbReference type="OMA" id="LWRDYIY"/>
<feature type="domain" description="FAD-binding" evidence="6">
    <location>
        <begin position="10"/>
        <end position="391"/>
    </location>
</feature>
<dbReference type="PANTHER" id="PTHR43004:SF8">
    <property type="entry name" value="FAD-BINDING DOMAIN-CONTAINING PROTEIN-RELATED"/>
    <property type="match status" value="1"/>
</dbReference>
<evidence type="ECO:0000313" key="7">
    <source>
        <dbReference type="EMBL" id="EMR71007.1"/>
    </source>
</evidence>
<dbReference type="Proteomes" id="UP000012174">
    <property type="component" value="Unassembled WGS sequence"/>
</dbReference>
<dbReference type="AlphaFoldDB" id="M7T361"/>
<accession>M7T361</accession>
<keyword evidence="5" id="KW-0812">Transmembrane</keyword>
<dbReference type="InterPro" id="IPR002938">
    <property type="entry name" value="FAD-bd"/>
</dbReference>
<keyword evidence="7" id="KW-0503">Monooxygenase</keyword>
<dbReference type="Pfam" id="PF21274">
    <property type="entry name" value="Rng_hyd_C"/>
    <property type="match status" value="1"/>
</dbReference>
<dbReference type="Gene3D" id="3.30.9.10">
    <property type="entry name" value="D-Amino Acid Oxidase, subunit A, domain 2"/>
    <property type="match status" value="1"/>
</dbReference>
<dbReference type="Gene3D" id="3.50.50.60">
    <property type="entry name" value="FAD/NAD(P)-binding domain"/>
    <property type="match status" value="1"/>
</dbReference>
<evidence type="ECO:0000259" key="6">
    <source>
        <dbReference type="Pfam" id="PF01494"/>
    </source>
</evidence>
<evidence type="ECO:0000256" key="3">
    <source>
        <dbReference type="ARBA" id="ARBA00022827"/>
    </source>
</evidence>
<comment type="pathway">
    <text evidence="1">Secondary metabolite biosynthesis.</text>
</comment>